<feature type="transmembrane region" description="Helical" evidence="6">
    <location>
        <begin position="142"/>
        <end position="163"/>
    </location>
</feature>
<dbReference type="SUPFAM" id="SSF103481">
    <property type="entry name" value="Multidrug resistance efflux transporter EmrE"/>
    <property type="match status" value="2"/>
</dbReference>
<comment type="caution">
    <text evidence="8">The sequence shown here is derived from an EMBL/GenBank/DDBJ whole genome shotgun (WGS) entry which is preliminary data.</text>
</comment>
<comment type="subcellular location">
    <subcellularLocation>
        <location evidence="1">Membrane</location>
        <topology evidence="1">Multi-pass membrane protein</topology>
    </subcellularLocation>
</comment>
<evidence type="ECO:0000259" key="7">
    <source>
        <dbReference type="Pfam" id="PF00892"/>
    </source>
</evidence>
<dbReference type="InterPro" id="IPR037185">
    <property type="entry name" value="EmrE-like"/>
</dbReference>
<accession>A0A316A5D6</accession>
<evidence type="ECO:0000256" key="5">
    <source>
        <dbReference type="ARBA" id="ARBA00023136"/>
    </source>
</evidence>
<feature type="transmembrane region" description="Helical" evidence="6">
    <location>
        <begin position="87"/>
        <end position="109"/>
    </location>
</feature>
<dbReference type="Proteomes" id="UP000245469">
    <property type="component" value="Unassembled WGS sequence"/>
</dbReference>
<dbReference type="OrthoDB" id="9812521at2"/>
<evidence type="ECO:0000256" key="3">
    <source>
        <dbReference type="ARBA" id="ARBA00022692"/>
    </source>
</evidence>
<dbReference type="GO" id="GO:0016020">
    <property type="term" value="C:membrane"/>
    <property type="evidence" value="ECO:0007669"/>
    <property type="project" value="UniProtKB-SubCell"/>
</dbReference>
<gene>
    <name evidence="8" type="ORF">BXY45_11641</name>
</gene>
<feature type="transmembrane region" description="Helical" evidence="6">
    <location>
        <begin position="31"/>
        <end position="50"/>
    </location>
</feature>
<keyword evidence="4 6" id="KW-1133">Transmembrane helix</keyword>
<keyword evidence="5 6" id="KW-0472">Membrane</keyword>
<sequence length="325" mass="33419">MPLTARLLALLVAVTWGLNFIAIHASLEQFPPLLCAAVRFAVIAVPVVLFVPRPRGVPLRWLLAYGTGFGVAQFVFLYTAMTVGMPAGLASLVLQSSAPFTVVLAGVLLRERLSGRQVAGVAVAVAGLAGIAVSRAELGGAATLLPVVLTLLGGLGWAFGNLGSRLAWRNRVALGVPPSATESLQLVLWVSVVPPLPLALASLALEGPARIAGAFTGLGTPTGLLAIAGLAFTVLIATLVGQVVWSALMAQHPSSSVAPFSMLVPVIGMLAAHVLLGEATPWREVALGAVVVAGVLLGASRSRQRPAEISGDLRGRGEELVLERS</sequence>
<name>A0A316A5D6_9ACTN</name>
<dbReference type="RefSeq" id="WP_109774962.1">
    <property type="nucleotide sequence ID" value="NZ_QGDQ01000016.1"/>
</dbReference>
<feature type="transmembrane region" description="Helical" evidence="6">
    <location>
        <begin position="225"/>
        <end position="245"/>
    </location>
</feature>
<keyword evidence="9" id="KW-1185">Reference proteome</keyword>
<dbReference type="InterPro" id="IPR050638">
    <property type="entry name" value="AA-Vitamin_Transporters"/>
</dbReference>
<dbReference type="AlphaFoldDB" id="A0A316A5D6"/>
<feature type="transmembrane region" description="Helical" evidence="6">
    <location>
        <begin position="118"/>
        <end position="136"/>
    </location>
</feature>
<evidence type="ECO:0000313" key="9">
    <source>
        <dbReference type="Proteomes" id="UP000245469"/>
    </source>
</evidence>
<evidence type="ECO:0000256" key="4">
    <source>
        <dbReference type="ARBA" id="ARBA00022989"/>
    </source>
</evidence>
<feature type="transmembrane region" description="Helical" evidence="6">
    <location>
        <begin position="7"/>
        <end position="25"/>
    </location>
</feature>
<dbReference type="PANTHER" id="PTHR32322:SF9">
    <property type="entry name" value="AMINO-ACID METABOLITE EFFLUX PUMP-RELATED"/>
    <property type="match status" value="1"/>
</dbReference>
<reference evidence="8 9" key="1">
    <citation type="submission" date="2018-03" db="EMBL/GenBank/DDBJ databases">
        <title>Genomic Encyclopedia of Archaeal and Bacterial Type Strains, Phase II (KMG-II): from individual species to whole genera.</title>
        <authorList>
            <person name="Goeker M."/>
        </authorList>
    </citation>
    <scope>NUCLEOTIDE SEQUENCE [LARGE SCALE GENOMIC DNA]</scope>
    <source>
        <strain evidence="8 9">DSM 44889</strain>
    </source>
</reference>
<protein>
    <submittedName>
        <fullName evidence="8">O-acetylserine/cysteine efflux transporter</fullName>
    </submittedName>
</protein>
<dbReference type="EMBL" id="QGDQ01000016">
    <property type="protein sequence ID" value="PWJ52905.1"/>
    <property type="molecule type" value="Genomic_DNA"/>
</dbReference>
<feature type="transmembrane region" description="Helical" evidence="6">
    <location>
        <begin position="62"/>
        <end position="81"/>
    </location>
</feature>
<proteinExistence type="inferred from homology"/>
<dbReference type="Pfam" id="PF00892">
    <property type="entry name" value="EamA"/>
    <property type="match status" value="1"/>
</dbReference>
<keyword evidence="3 6" id="KW-0812">Transmembrane</keyword>
<evidence type="ECO:0000313" key="8">
    <source>
        <dbReference type="EMBL" id="PWJ52905.1"/>
    </source>
</evidence>
<evidence type="ECO:0000256" key="1">
    <source>
        <dbReference type="ARBA" id="ARBA00004141"/>
    </source>
</evidence>
<evidence type="ECO:0000256" key="6">
    <source>
        <dbReference type="SAM" id="Phobius"/>
    </source>
</evidence>
<organism evidence="8 9">
    <name type="scientific">Quadrisphaera granulorum</name>
    <dbReference type="NCBI Taxonomy" id="317664"/>
    <lineage>
        <taxon>Bacteria</taxon>
        <taxon>Bacillati</taxon>
        <taxon>Actinomycetota</taxon>
        <taxon>Actinomycetes</taxon>
        <taxon>Kineosporiales</taxon>
        <taxon>Kineosporiaceae</taxon>
        <taxon>Quadrisphaera</taxon>
    </lineage>
</organism>
<feature type="transmembrane region" description="Helical" evidence="6">
    <location>
        <begin position="257"/>
        <end position="276"/>
    </location>
</feature>
<dbReference type="PANTHER" id="PTHR32322">
    <property type="entry name" value="INNER MEMBRANE TRANSPORTER"/>
    <property type="match status" value="1"/>
</dbReference>
<dbReference type="Gene3D" id="1.10.3730.20">
    <property type="match status" value="1"/>
</dbReference>
<dbReference type="InterPro" id="IPR000620">
    <property type="entry name" value="EamA_dom"/>
</dbReference>
<feature type="domain" description="EamA" evidence="7">
    <location>
        <begin position="7"/>
        <end position="131"/>
    </location>
</feature>
<evidence type="ECO:0000256" key="2">
    <source>
        <dbReference type="ARBA" id="ARBA00007362"/>
    </source>
</evidence>
<comment type="similarity">
    <text evidence="2">Belongs to the EamA transporter family.</text>
</comment>